<dbReference type="Proteomes" id="UP000710815">
    <property type="component" value="Unassembled WGS sequence"/>
</dbReference>
<comment type="caution">
    <text evidence="6">The sequence shown here is derived from an EMBL/GenBank/DDBJ whole genome shotgun (WGS) entry which is preliminary data.</text>
</comment>
<evidence type="ECO:0000256" key="1">
    <source>
        <dbReference type="ARBA" id="ARBA00009437"/>
    </source>
</evidence>
<dbReference type="SUPFAM" id="SSF53850">
    <property type="entry name" value="Periplasmic binding protein-like II"/>
    <property type="match status" value="1"/>
</dbReference>
<dbReference type="InterPro" id="IPR036388">
    <property type="entry name" value="WH-like_DNA-bd_sf"/>
</dbReference>
<organism evidence="6 7">
    <name type="scientific">Bifidobacterium amazonense</name>
    <dbReference type="NCBI Taxonomy" id="2809027"/>
    <lineage>
        <taxon>Bacteria</taxon>
        <taxon>Bacillati</taxon>
        <taxon>Actinomycetota</taxon>
        <taxon>Actinomycetes</taxon>
        <taxon>Bifidobacteriales</taxon>
        <taxon>Bifidobacteriaceae</taxon>
        <taxon>Bifidobacterium</taxon>
    </lineage>
</organism>
<evidence type="ECO:0000256" key="2">
    <source>
        <dbReference type="ARBA" id="ARBA00023015"/>
    </source>
</evidence>
<gene>
    <name evidence="6" type="ORF">JS533_007380</name>
</gene>
<name>A0ABS9VVW2_9BIFI</name>
<reference evidence="6 7" key="2">
    <citation type="journal article" date="2021" name="Syst. Appl. Microbiol.">
        <title>Phylogenetic classification of ten novel species belonging to the genus Bifidobacterium comprising B. phasiani sp. nov., B. pongonis sp. nov., B. saguinibicoloris sp. nov., B. colobi sp. nov., B. simiiventris sp. nov., B. santillanense sp. nov., B. miconis sp. nov., B. amazonense sp. nov., B. pluvialisilvae sp. nov., and B. miconisargentati sp. nov.</title>
        <authorList>
            <person name="Lugli G.A."/>
            <person name="Calvete-Torre I."/>
            <person name="Alessandri G."/>
            <person name="Milani C."/>
            <person name="Turroni F."/>
            <person name="Laiolo P."/>
            <person name="Ossiprandi M.C."/>
            <person name="Margolles A."/>
            <person name="Ruiz L."/>
            <person name="Ventura M."/>
        </authorList>
    </citation>
    <scope>NUCLEOTIDE SEQUENCE [LARGE SCALE GENOMIC DNA]</scope>
    <source>
        <strain evidence="6 7">MA1</strain>
    </source>
</reference>
<evidence type="ECO:0000313" key="6">
    <source>
        <dbReference type="EMBL" id="MCH9276094.1"/>
    </source>
</evidence>
<dbReference type="Gene3D" id="1.10.10.10">
    <property type="entry name" value="Winged helix-like DNA-binding domain superfamily/Winged helix DNA-binding domain"/>
    <property type="match status" value="1"/>
</dbReference>
<dbReference type="InterPro" id="IPR000847">
    <property type="entry name" value="LysR_HTH_N"/>
</dbReference>
<dbReference type="EMBL" id="JAFEJT020000026">
    <property type="protein sequence ID" value="MCH9276094.1"/>
    <property type="molecule type" value="Genomic_DNA"/>
</dbReference>
<dbReference type="InterPro" id="IPR036390">
    <property type="entry name" value="WH_DNA-bd_sf"/>
</dbReference>
<keyword evidence="3" id="KW-0238">DNA-binding</keyword>
<sequence length="305" mass="33994">MYDRRLDAVIAAADTGSFAQAARRLHISTPALAKQVNTFEREYGLTLFVRSRSGVAPTPAGEEFIDDARLIVRQCEEIMRRARRRGAESDIDVVRLGVSILRSGRRILDLWQRDAGHHPELRLELVPIPDDTTAIDDIIDHLGDGIDMVSTAFDAGYWNGVCGTLILDREPLCVAVPRNHPLARRARLTLDDLAGERIRTIRRHHGGNDATRDLLESYPGITLVDIDHYDLDTLNDCAQSGDLLISKPMWNDVHPQLVNVPVDWPTPLELSYGLLYPLDPSPAVAAFVARIAELNRRFAASMPGR</sequence>
<dbReference type="Pfam" id="PF00126">
    <property type="entry name" value="HTH_1"/>
    <property type="match status" value="1"/>
</dbReference>
<protein>
    <submittedName>
        <fullName evidence="6">LysR family transcriptional regulator</fullName>
    </submittedName>
</protein>
<dbReference type="CDD" id="cd05466">
    <property type="entry name" value="PBP2_LTTR_substrate"/>
    <property type="match status" value="1"/>
</dbReference>
<proteinExistence type="inferred from homology"/>
<keyword evidence="2" id="KW-0805">Transcription regulation</keyword>
<evidence type="ECO:0000256" key="4">
    <source>
        <dbReference type="ARBA" id="ARBA00023163"/>
    </source>
</evidence>
<dbReference type="Pfam" id="PF03466">
    <property type="entry name" value="LysR_substrate"/>
    <property type="match status" value="1"/>
</dbReference>
<dbReference type="PANTHER" id="PTHR30346:SF0">
    <property type="entry name" value="HCA OPERON TRANSCRIPTIONAL ACTIVATOR HCAR"/>
    <property type="match status" value="1"/>
</dbReference>
<dbReference type="Gene3D" id="3.40.190.290">
    <property type="match status" value="1"/>
</dbReference>
<reference evidence="6 7" key="1">
    <citation type="journal article" date="2021" name="Environ. Microbiol.">
        <title>Genetic insights into the dark matter of the mammalian gut microbiota through targeted genome reconstruction.</title>
        <authorList>
            <person name="Lugli G.A."/>
            <person name="Alessandri G."/>
            <person name="Milani C."/>
            <person name="Viappiani A."/>
            <person name="Fontana F."/>
            <person name="Tarracchini C."/>
            <person name="Mancabelli L."/>
            <person name="Argentini C."/>
            <person name="Ruiz L."/>
            <person name="Margolles A."/>
            <person name="van Sinderen D."/>
            <person name="Turroni F."/>
            <person name="Ventura M."/>
        </authorList>
    </citation>
    <scope>NUCLEOTIDE SEQUENCE [LARGE SCALE GENOMIC DNA]</scope>
    <source>
        <strain evidence="6 7">MA1</strain>
    </source>
</reference>
<dbReference type="SUPFAM" id="SSF46785">
    <property type="entry name" value="Winged helix' DNA-binding domain"/>
    <property type="match status" value="1"/>
</dbReference>
<feature type="domain" description="HTH lysR-type" evidence="5">
    <location>
        <begin position="1"/>
        <end position="58"/>
    </location>
</feature>
<evidence type="ECO:0000259" key="5">
    <source>
        <dbReference type="PROSITE" id="PS50931"/>
    </source>
</evidence>
<comment type="similarity">
    <text evidence="1">Belongs to the LysR transcriptional regulatory family.</text>
</comment>
<accession>A0ABS9VVW2</accession>
<evidence type="ECO:0000256" key="3">
    <source>
        <dbReference type="ARBA" id="ARBA00023125"/>
    </source>
</evidence>
<dbReference type="RefSeq" id="WP_241513796.1">
    <property type="nucleotide sequence ID" value="NZ_JAFEJT020000026.1"/>
</dbReference>
<dbReference type="PANTHER" id="PTHR30346">
    <property type="entry name" value="TRANSCRIPTIONAL DUAL REGULATOR HCAR-RELATED"/>
    <property type="match status" value="1"/>
</dbReference>
<keyword evidence="4" id="KW-0804">Transcription</keyword>
<keyword evidence="7" id="KW-1185">Reference proteome</keyword>
<evidence type="ECO:0000313" key="7">
    <source>
        <dbReference type="Proteomes" id="UP000710815"/>
    </source>
</evidence>
<dbReference type="InterPro" id="IPR005119">
    <property type="entry name" value="LysR_subst-bd"/>
</dbReference>
<dbReference type="PROSITE" id="PS50931">
    <property type="entry name" value="HTH_LYSR"/>
    <property type="match status" value="1"/>
</dbReference>